<dbReference type="EMBL" id="CAJPEV010000983">
    <property type="protein sequence ID" value="CAG0889918.1"/>
    <property type="molecule type" value="Genomic_DNA"/>
</dbReference>
<keyword evidence="4 7" id="KW-0812">Transmembrane</keyword>
<keyword evidence="3" id="KW-0813">Transport</keyword>
<keyword evidence="9" id="KW-1185">Reference proteome</keyword>
<dbReference type="GO" id="GO:0015141">
    <property type="term" value="F:succinate transmembrane transporter activity"/>
    <property type="evidence" value="ECO:0007669"/>
    <property type="project" value="TreeGrafter"/>
</dbReference>
<dbReference type="GO" id="GO:0015137">
    <property type="term" value="F:citrate transmembrane transporter activity"/>
    <property type="evidence" value="ECO:0007669"/>
    <property type="project" value="TreeGrafter"/>
</dbReference>
<sequence>MGLQTEGRCAYVVLIMAAFWMTEAIPLAITSLIPVFLFPILGVLGTSKVCLVYLKETNMMFIGGLIVAIAIEHCNLHKRIALRVLLWVGTTQKCWGVPFEEYLDNDDGMKAGYRRARVGCLLAVAYSANIGGTGTINGSATNLVLISVLDRMYGIGTGLNYGTWMAFNIPGMLLNIFIAWLWLQGVLFFIEWRERRNQPKKKVKTLEVEKAEKAARSVIVKKYEELGSISFHEFMTLTLFIILILLWLFRQPQFIPGWGDWIKGDRDLEVKDATAAMLIVVFLFIIPAKPKFWCFRESLDGPSESSEALLNWRVVHEKLPWGVVLLLGGGFAMAEASEKSCLSYWLGQKLGTLGFLSPAALVFIITIMTALITEVASNTATATLIMPVLAQLASVVKVNPLYLMLPSTVACSYAFALPVATPPNAIVFEASQMKTTTMMKAGFAMNLICVLVINLMINTLGDYLFDFSTYPYWAEAATSSTYSISSHCNYTLS</sequence>
<feature type="transmembrane region" description="Helical" evidence="7">
    <location>
        <begin position="270"/>
        <end position="288"/>
    </location>
</feature>
<keyword evidence="5 7" id="KW-1133">Transmembrane helix</keyword>
<organism evidence="8">
    <name type="scientific">Darwinula stevensoni</name>
    <dbReference type="NCBI Taxonomy" id="69355"/>
    <lineage>
        <taxon>Eukaryota</taxon>
        <taxon>Metazoa</taxon>
        <taxon>Ecdysozoa</taxon>
        <taxon>Arthropoda</taxon>
        <taxon>Crustacea</taxon>
        <taxon>Oligostraca</taxon>
        <taxon>Ostracoda</taxon>
        <taxon>Podocopa</taxon>
        <taxon>Podocopida</taxon>
        <taxon>Darwinulocopina</taxon>
        <taxon>Darwinuloidea</taxon>
        <taxon>Darwinulidae</taxon>
        <taxon>Darwinula</taxon>
    </lineage>
</organism>
<protein>
    <recommendedName>
        <fullName evidence="10">Solute carrier family 13 member 5</fullName>
    </recommendedName>
</protein>
<evidence type="ECO:0000313" key="8">
    <source>
        <dbReference type="EMBL" id="CAD7245892.1"/>
    </source>
</evidence>
<accession>A0A7R9A334</accession>
<comment type="similarity">
    <text evidence="2">Belongs to the SLC13A/DASS transporter (TC 2.A.47) family. NADC subfamily.</text>
</comment>
<evidence type="ECO:0000256" key="1">
    <source>
        <dbReference type="ARBA" id="ARBA00004141"/>
    </source>
</evidence>
<evidence type="ECO:0000256" key="7">
    <source>
        <dbReference type="SAM" id="Phobius"/>
    </source>
</evidence>
<feature type="transmembrane region" description="Helical" evidence="7">
    <location>
        <begin position="9"/>
        <end position="29"/>
    </location>
</feature>
<feature type="transmembrane region" description="Helical" evidence="7">
    <location>
        <begin position="441"/>
        <end position="461"/>
    </location>
</feature>
<evidence type="ECO:0000313" key="9">
    <source>
        <dbReference type="Proteomes" id="UP000677054"/>
    </source>
</evidence>
<evidence type="ECO:0000256" key="6">
    <source>
        <dbReference type="ARBA" id="ARBA00023136"/>
    </source>
</evidence>
<dbReference type="EMBL" id="LR900500">
    <property type="protein sequence ID" value="CAD7245892.1"/>
    <property type="molecule type" value="Genomic_DNA"/>
</dbReference>
<dbReference type="OrthoDB" id="6493944at2759"/>
<name>A0A7R9A334_9CRUS</name>
<dbReference type="Proteomes" id="UP000677054">
    <property type="component" value="Unassembled WGS sequence"/>
</dbReference>
<dbReference type="Pfam" id="PF00939">
    <property type="entry name" value="Na_sulph_symp"/>
    <property type="match status" value="2"/>
</dbReference>
<feature type="transmembrane region" description="Helical" evidence="7">
    <location>
        <begin position="172"/>
        <end position="190"/>
    </location>
</feature>
<reference evidence="8" key="1">
    <citation type="submission" date="2020-11" db="EMBL/GenBank/DDBJ databases">
        <authorList>
            <person name="Tran Van P."/>
        </authorList>
    </citation>
    <scope>NUCLEOTIDE SEQUENCE</scope>
</reference>
<evidence type="ECO:0000256" key="4">
    <source>
        <dbReference type="ARBA" id="ARBA00022692"/>
    </source>
</evidence>
<gene>
    <name evidence="8" type="ORF">DSTB1V02_LOCUS5758</name>
</gene>
<proteinExistence type="inferred from homology"/>
<evidence type="ECO:0008006" key="10">
    <source>
        <dbReference type="Google" id="ProtNLM"/>
    </source>
</evidence>
<dbReference type="GO" id="GO:0005886">
    <property type="term" value="C:plasma membrane"/>
    <property type="evidence" value="ECO:0007669"/>
    <property type="project" value="TreeGrafter"/>
</dbReference>
<dbReference type="PANTHER" id="PTHR10283:SF82">
    <property type="entry name" value="SOLUTE CARRIER FAMILY 13 MEMBER 2"/>
    <property type="match status" value="1"/>
</dbReference>
<evidence type="ECO:0000256" key="2">
    <source>
        <dbReference type="ARBA" id="ARBA00006772"/>
    </source>
</evidence>
<keyword evidence="6 7" id="KW-0472">Membrane</keyword>
<evidence type="ECO:0000256" key="3">
    <source>
        <dbReference type="ARBA" id="ARBA00022448"/>
    </source>
</evidence>
<dbReference type="InterPro" id="IPR001898">
    <property type="entry name" value="SLC13A/DASS"/>
</dbReference>
<evidence type="ECO:0000256" key="5">
    <source>
        <dbReference type="ARBA" id="ARBA00022989"/>
    </source>
</evidence>
<dbReference type="PANTHER" id="PTHR10283">
    <property type="entry name" value="SOLUTE CARRIER FAMILY 13 MEMBER"/>
    <property type="match status" value="1"/>
</dbReference>
<feature type="transmembrane region" description="Helical" evidence="7">
    <location>
        <begin position="350"/>
        <end position="372"/>
    </location>
</feature>
<dbReference type="PROSITE" id="PS01271">
    <property type="entry name" value="NA_SULFATE"/>
    <property type="match status" value="1"/>
</dbReference>
<dbReference type="AlphaFoldDB" id="A0A7R9A334"/>
<comment type="subcellular location">
    <subcellularLocation>
        <location evidence="1">Membrane</location>
        <topology evidence="1">Multi-pass membrane protein</topology>
    </subcellularLocation>
</comment>
<feature type="transmembrane region" description="Helical" evidence="7">
    <location>
        <begin position="229"/>
        <end position="249"/>
    </location>
</feature>
<feature type="transmembrane region" description="Helical" evidence="7">
    <location>
        <begin position="319"/>
        <end position="338"/>
    </location>
</feature>
<dbReference type="InterPro" id="IPR031312">
    <property type="entry name" value="Na/sul_symport_CS"/>
</dbReference>